<dbReference type="GO" id="GO:0016020">
    <property type="term" value="C:membrane"/>
    <property type="evidence" value="ECO:0007669"/>
    <property type="project" value="TreeGrafter"/>
</dbReference>
<evidence type="ECO:0000256" key="2">
    <source>
        <dbReference type="SAM" id="MobiDB-lite"/>
    </source>
</evidence>
<feature type="compositionally biased region" description="Acidic residues" evidence="2">
    <location>
        <begin position="659"/>
        <end position="675"/>
    </location>
</feature>
<dbReference type="OrthoDB" id="192608at2759"/>
<feature type="compositionally biased region" description="Acidic residues" evidence="2">
    <location>
        <begin position="697"/>
        <end position="712"/>
    </location>
</feature>
<comment type="similarity">
    <text evidence="1">Belongs to the HEATR5 family.</text>
</comment>
<dbReference type="PANTHER" id="PTHR21663:SF0">
    <property type="entry name" value="HEAT REPEAT-CONTAINING PROTEIN 5B"/>
    <property type="match status" value="1"/>
</dbReference>
<dbReference type="InterPro" id="IPR057981">
    <property type="entry name" value="TPR_LAA1-like_C"/>
</dbReference>
<dbReference type="EMBL" id="SOZI01000211">
    <property type="protein sequence ID" value="TNY17365.1"/>
    <property type="molecule type" value="Genomic_DNA"/>
</dbReference>
<feature type="region of interest" description="Disordered" evidence="2">
    <location>
        <begin position="755"/>
        <end position="774"/>
    </location>
</feature>
<feature type="region of interest" description="Disordered" evidence="2">
    <location>
        <begin position="644"/>
        <end position="724"/>
    </location>
</feature>
<dbReference type="Pfam" id="PF20210">
    <property type="entry name" value="Laa1_Sip1_HTR5"/>
    <property type="match status" value="1"/>
</dbReference>
<dbReference type="SUPFAM" id="SSF48371">
    <property type="entry name" value="ARM repeat"/>
    <property type="match status" value="2"/>
</dbReference>
<evidence type="ECO:0000259" key="4">
    <source>
        <dbReference type="Pfam" id="PF25808"/>
    </source>
</evidence>
<dbReference type="STRING" id="5288.A0A5C5FKX5"/>
<name>A0A5C5FKX5_9BASI</name>
<dbReference type="GO" id="GO:0005829">
    <property type="term" value="C:cytosol"/>
    <property type="evidence" value="ECO:0007669"/>
    <property type="project" value="GOC"/>
</dbReference>
<dbReference type="InterPro" id="IPR011989">
    <property type="entry name" value="ARM-like"/>
</dbReference>
<dbReference type="InterPro" id="IPR046837">
    <property type="entry name" value="Laa1/Sip1/HEATR5-like_HEAT"/>
</dbReference>
<accession>A0A5C5FKX5</accession>
<dbReference type="Gene3D" id="1.25.10.10">
    <property type="entry name" value="Leucine-rich Repeat Variant"/>
    <property type="match status" value="3"/>
</dbReference>
<feature type="compositionally biased region" description="Basic and acidic residues" evidence="2">
    <location>
        <begin position="645"/>
        <end position="654"/>
    </location>
</feature>
<dbReference type="Gene3D" id="3.30.40.10">
    <property type="entry name" value="Zinc/RING finger domain, C3HC4 (zinc finger)"/>
    <property type="match status" value="1"/>
</dbReference>
<feature type="domain" description="LAA1-like C-terminal TPR repeats" evidence="4">
    <location>
        <begin position="2779"/>
        <end position="2946"/>
    </location>
</feature>
<dbReference type="GO" id="GO:0008104">
    <property type="term" value="P:intracellular protein localization"/>
    <property type="evidence" value="ECO:0007669"/>
    <property type="project" value="TreeGrafter"/>
</dbReference>
<protein>
    <submittedName>
        <fullName evidence="5">Putative clathrin-coated vesicle protein</fullName>
    </submittedName>
</protein>
<dbReference type="GO" id="GO:0042147">
    <property type="term" value="P:retrograde transport, endosome to Golgi"/>
    <property type="evidence" value="ECO:0007669"/>
    <property type="project" value="TreeGrafter"/>
</dbReference>
<keyword evidence="3" id="KW-0812">Transmembrane</keyword>
<dbReference type="GO" id="GO:0030139">
    <property type="term" value="C:endocytic vesicle"/>
    <property type="evidence" value="ECO:0007669"/>
    <property type="project" value="TreeGrafter"/>
</dbReference>
<evidence type="ECO:0000256" key="3">
    <source>
        <dbReference type="SAM" id="Phobius"/>
    </source>
</evidence>
<dbReference type="InterPro" id="IPR013083">
    <property type="entry name" value="Znf_RING/FYVE/PHD"/>
</dbReference>
<feature type="region of interest" description="Disordered" evidence="2">
    <location>
        <begin position="34"/>
        <end position="63"/>
    </location>
</feature>
<evidence type="ECO:0000313" key="5">
    <source>
        <dbReference type="EMBL" id="TNY17365.1"/>
    </source>
</evidence>
<dbReference type="InterPro" id="IPR016024">
    <property type="entry name" value="ARM-type_fold"/>
</dbReference>
<feature type="region of interest" description="Disordered" evidence="2">
    <location>
        <begin position="1149"/>
        <end position="1189"/>
    </location>
</feature>
<proteinExistence type="inferred from homology"/>
<keyword evidence="3" id="KW-1133">Transmembrane helix</keyword>
<keyword evidence="6" id="KW-1185">Reference proteome</keyword>
<reference evidence="5 6" key="1">
    <citation type="submission" date="2019-03" db="EMBL/GenBank/DDBJ databases">
        <title>Rhodosporidium diobovatum UCD-FST 08-225 genome sequencing, assembly, and annotation.</title>
        <authorList>
            <person name="Fakankun I.U."/>
            <person name="Fristensky B."/>
            <person name="Levin D.B."/>
        </authorList>
    </citation>
    <scope>NUCLEOTIDE SEQUENCE [LARGE SCALE GENOMIC DNA]</scope>
    <source>
        <strain evidence="5 6">UCD-FST 08-225</strain>
    </source>
</reference>
<gene>
    <name evidence="5" type="ORF">DMC30DRAFT_357210</name>
</gene>
<dbReference type="InterPro" id="IPR040108">
    <property type="entry name" value="Laa1/Sip1/HEATR5"/>
</dbReference>
<organism evidence="5 6">
    <name type="scientific">Rhodotorula diobovata</name>
    <dbReference type="NCBI Taxonomy" id="5288"/>
    <lineage>
        <taxon>Eukaryota</taxon>
        <taxon>Fungi</taxon>
        <taxon>Dikarya</taxon>
        <taxon>Basidiomycota</taxon>
        <taxon>Pucciniomycotina</taxon>
        <taxon>Microbotryomycetes</taxon>
        <taxon>Sporidiobolales</taxon>
        <taxon>Sporidiobolaceae</taxon>
        <taxon>Rhodotorula</taxon>
    </lineage>
</organism>
<feature type="compositionally biased region" description="Low complexity" evidence="2">
    <location>
        <begin position="756"/>
        <end position="768"/>
    </location>
</feature>
<dbReference type="GO" id="GO:0006897">
    <property type="term" value="P:endocytosis"/>
    <property type="evidence" value="ECO:0007669"/>
    <property type="project" value="TreeGrafter"/>
</dbReference>
<dbReference type="Proteomes" id="UP000311382">
    <property type="component" value="Unassembled WGS sequence"/>
</dbReference>
<comment type="caution">
    <text evidence="5">The sequence shown here is derived from an EMBL/GenBank/DDBJ whole genome shotgun (WGS) entry which is preliminary data.</text>
</comment>
<feature type="transmembrane region" description="Helical" evidence="3">
    <location>
        <begin position="69"/>
        <end position="89"/>
    </location>
</feature>
<dbReference type="Pfam" id="PF25808">
    <property type="entry name" value="TPR_LAA1_C"/>
    <property type="match status" value="1"/>
</dbReference>
<sequence length="2965" mass="316703">MSDSPGFLRATIQRAGSLVLAPVRRLTPAFLLGTSHSTESTSQATTHTTGSSSSPPAQTSSSGSMRLPAPVSFLGSPYLFTALALAFLLHRIRHLVPPRQAFTTHARNYSPDLRRAMMRVFSPWVQCGIRLPSILVMLRVAAALALAVALANGADLAWLVPVVADAPRGPTPAGHACRAVLRLLAWSTAWAGGQGALGAVLGAHSPDELARALSHDALLWSAYLAAAFGLTCETFVRALADDTGVSQPLNLLSFSFLLHVYSDAARTATLGFGTSSGGAGGSAGGGNGNGAAGDVDEVPIGLASTQLYIYLVTILVELATLQLSYCAHWLQTPAPGTRRTNSPRRYRLPITAVFSLVQQAFAIRSLGVLWGWVDGSNPERRMLEADQFGTVWLNKVPEVCFELIVGSSVAVKALAAAIRGEELSFENLVGHPVMSPTSEEDYPVALIKYVTHLLSSTRLSGLALELHPLDVLPLALSTQLEHLGLVEPPPCGDPRCELHGAAVRAQQARERADDAWGVTLGRGGDVLFDEPLAVAGFSSAVALAPPGLGREFRRVNVAAHDGAVGDDAGGEFVGPSGRRTAGLSNLTGERKSALWRLVSLVLRVALYVTWRVLRAVRTALRWVAAIGGWRRDEWALERGWTAAEVEERRRREDTPFPDGMDEREEDDDEDSDDEEWQPRLRQGARRGDDAGSSESGSEVDDDGAESSDEEDAPAMRRTRSASARPPVSLAPYVLAHQLARPSCGPLTRRRYRALLPSSSSSPSPSSSSTLVPRDPESALASAIAARRADVLAALPGRGRVESELERARDKWREERARFCVVCTVEERCIVLWPCRCLCLCEDCRASLADRTTNTGAESGSNAAGGGGGLCPTCRSEVQGFSRIWDDLVWDEAKLVASNKAERGELFLPTWLSTAERAVEVLPQEVVLKHQAALTKSLVGLVTPPSPSTTPTVKPGRPARALIARILVALLRRGDTKNLFDLAQSLLRALNGNELKGAPEREKEWRIAAAYILGEVYSVHGQQVMSLYIEIVMATTRVFRTSSYPVILRHAALVCLRKVLHVVARSMSDQTTRDTLKALRTGLADKAGAVVRGCADCLLALSAAEGTYATLADINEVLTPAFRAIEPADFVTRRSLSRLIAGLLAATQEEGSAAPAPAPHARKGKDAAGGAAEEEDDGYPTIGAPQAGTDGQGKTLLSPLEMLAQLSGVYNRSTTSRRLRNALVDVYAELLKTLGGAWVEQFYPDVVRHLVDELGCGAAAGLGWIGWSPRAAERIDPAKARYDALAARKAVAILLRDVVSAQLLSEAGQITALREVTTLYLAKWPSLMPNTPGPSKQALLLALEETTNLLRSLGCAPPTAQDVVYDPLVRLVAHPSHSVQVAAAWALRTLCNAAPNRLAGTITHVTDLLNKDLALIAGGGPSNSANVHRRAIGHAHALGALINLVPHKPLYVSFDASAKCMSLAIQLLKQSGNHELHVSGVEIQVAWILVGALMSLGPTFVRLHLPQLLLLWRNALPKATSKDASAAQVRGANEWAFLLHIRECTLGAILSFLRHNGPSASGGGLVTDDVARRLVQLLSNGLAFQQSFATAHPSLAAEQSPSTSSRLQLIDRDIMYRRRILQCFVAFGQSPATQQLQIPLLQQVVPLFSDVERYFGESALQAAASAGTFTSVWDETDGFAFGVTSLVKVHDGRNEVAGGGDSGAASAAATGAASGQKLARLNRDRAEARIDEQLRRAVLDAGEHDPLVLWSRLAGDAAAFDPLPEAPPPAVGVVDAALELFALYFTLQEPANQAALLQMMANNLRSFRLDKNPGRRQAILANAVTAVLGALRLARRAIDAHQVANPMRELVREALLHPDAALRQAAAESLGRLSSLGGTSFMAGQVQFCVQQVVSNTDPDNRAGCALAFSEIYSHVGSLAAAPVLKTVVDVLLSLSADPHPLVHYQALRSLSTVIDAASLSYAPFTNLTLGVLCKLYMQDTHEPEGGTPGSVNLRGDLPAYQAMCRVTDALIGVLGPELQDSERVRELVLVLLKEFTLERDDGIAVEAIRATQHFLIFAPNALDHATLVSNLRAQLSSSKQPLKVAAVNSVYQLVQRDAALMSKLGGDGLVQELFALLDADTTIEGVRDAITSWLRQTADANPSGWIDLCQRIMSRSVAVAQAQSQRKEDIASAGGLADEEAQGLGVDSETGARPGAPTARATSRWRTQLFALQCLHEVFLTVLKSGRREHFDVARARALRANRRGLLITRVADLIKMAFTASTAQVMEIRLEGLVVLKDVIENFGASQDVDFEDALLLEQYQAPIAAALTPAFAADSYPEVLASAIQVCAVFVGSGVVKETGKMGRILKLLTTALECCRDSDMTSLGDVQDLSSTAAIMLKTSIFAAWAQFQSASVRQAYLADVIRPHLPLLCPFWVASLREYARVRTDPEAVAPSDSSASGAAFDSVYSGLSRETALPFYERAWPQMLHAVATLLKASNPHMLRAVDGIDPKDESTALPSPHRGDPALHFWSLFGLSFEVLCTSTSAGPTSAATVQAIALEALLGLIRPDVAGTVLRDVALFDEVCNLCLRLAITEGPEIKARVLEIAIGLAQGFVRDLSDPALALNGAEESEAGGDDKLMQCLRIAVTVLRESIPAVTTGPKPTAVNVALHVKHLNAAFVHFADLAELCPMRLRDELYAVALHSYSLILADEKTEIDLVSPTLPVVKLLCDRGLSGKGATSTMLPKVLNGLMSACMLNIAAVRGRKSPIAVLKSKNNLLASVLILTSLPLGAQIGREVVEHACFLIVELALDGESETSGAALNCLASLLVAASRSQSAILTFCASQLVPGVIELVALAVERRYAADNPRLRATDEVVKALIAVLMGVSAERRTQSLSIILPSLLVALSRHQPPPALHSLALSHLLQLATSHPANFKEATLALPDQQRKLLEDSIRAALGAGGSGGRGSAQVDEAPRIELKMFG</sequence>
<evidence type="ECO:0000256" key="1">
    <source>
        <dbReference type="ARBA" id="ARBA00008304"/>
    </source>
</evidence>
<evidence type="ECO:0000313" key="6">
    <source>
        <dbReference type="Proteomes" id="UP000311382"/>
    </source>
</evidence>
<dbReference type="PANTHER" id="PTHR21663">
    <property type="entry name" value="HYPOTHETICAL HEAT DOMAIN-CONTAINING"/>
    <property type="match status" value="1"/>
</dbReference>
<keyword evidence="3" id="KW-0472">Membrane</keyword>
<dbReference type="GO" id="GO:0005794">
    <property type="term" value="C:Golgi apparatus"/>
    <property type="evidence" value="ECO:0007669"/>
    <property type="project" value="TreeGrafter"/>
</dbReference>